<dbReference type="RefSeq" id="WP_209809888.1">
    <property type="nucleotide sequence ID" value="NZ_JAGGKT010000004.1"/>
</dbReference>
<reference evidence="2 3" key="1">
    <citation type="submission" date="2021-03" db="EMBL/GenBank/DDBJ databases">
        <title>Genomic Encyclopedia of Type Strains, Phase IV (KMG-IV): sequencing the most valuable type-strain genomes for metagenomic binning, comparative biology and taxonomic classification.</title>
        <authorList>
            <person name="Goeker M."/>
        </authorList>
    </citation>
    <scope>NUCLEOTIDE SEQUENCE [LARGE SCALE GENOMIC DNA]</scope>
    <source>
        <strain evidence="2 3">DSM 24738</strain>
    </source>
</reference>
<comment type="caution">
    <text evidence="2">The sequence shown here is derived from an EMBL/GenBank/DDBJ whole genome shotgun (WGS) entry which is preliminary data.</text>
</comment>
<protein>
    <submittedName>
        <fullName evidence="2">Uncharacterized protein</fullName>
    </submittedName>
</protein>
<dbReference type="EMBL" id="JAGGKT010000004">
    <property type="protein sequence ID" value="MBP1931802.1"/>
    <property type="molecule type" value="Genomic_DNA"/>
</dbReference>
<proteinExistence type="predicted"/>
<organism evidence="2 3">
    <name type="scientific">Ammoniphilus resinae</name>
    <dbReference type="NCBI Taxonomy" id="861532"/>
    <lineage>
        <taxon>Bacteria</taxon>
        <taxon>Bacillati</taxon>
        <taxon>Bacillota</taxon>
        <taxon>Bacilli</taxon>
        <taxon>Bacillales</taxon>
        <taxon>Paenibacillaceae</taxon>
        <taxon>Aneurinibacillus group</taxon>
        <taxon>Ammoniphilus</taxon>
    </lineage>
</organism>
<evidence type="ECO:0000313" key="3">
    <source>
        <dbReference type="Proteomes" id="UP001519343"/>
    </source>
</evidence>
<evidence type="ECO:0000256" key="1">
    <source>
        <dbReference type="SAM" id="MobiDB-lite"/>
    </source>
</evidence>
<feature type="region of interest" description="Disordered" evidence="1">
    <location>
        <begin position="1"/>
        <end position="24"/>
    </location>
</feature>
<keyword evidence="3" id="KW-1185">Reference proteome</keyword>
<name>A0ABS4GNE2_9BACL</name>
<accession>A0ABS4GNE2</accession>
<gene>
    <name evidence="2" type="ORF">J2Z37_001803</name>
</gene>
<evidence type="ECO:0000313" key="2">
    <source>
        <dbReference type="EMBL" id="MBP1931802.1"/>
    </source>
</evidence>
<dbReference type="Proteomes" id="UP001519343">
    <property type="component" value="Unassembled WGS sequence"/>
</dbReference>
<sequence length="95" mass="11160">MKIEGHGMKVTKHDKKPLGDNRKTRVCPYFEKPLLKKLKRISKAIDKSPPETLLEIAEVFLNHPEWVKYIQRKHLVDPDDPLYVQPKIENGQVIY</sequence>